<dbReference type="InterPro" id="IPR050248">
    <property type="entry name" value="Polysacc_deacetylase_ArnD"/>
</dbReference>
<dbReference type="Proteomes" id="UP000824073">
    <property type="component" value="Unassembled WGS sequence"/>
</dbReference>
<reference evidence="3" key="1">
    <citation type="submission" date="2020-10" db="EMBL/GenBank/DDBJ databases">
        <authorList>
            <person name="Gilroy R."/>
        </authorList>
    </citation>
    <scope>NUCLEOTIDE SEQUENCE</scope>
    <source>
        <strain evidence="3">CHK191-8634</strain>
    </source>
</reference>
<evidence type="ECO:0000313" key="3">
    <source>
        <dbReference type="EMBL" id="HIU44478.1"/>
    </source>
</evidence>
<dbReference type="GO" id="GO:0005975">
    <property type="term" value="P:carbohydrate metabolic process"/>
    <property type="evidence" value="ECO:0007669"/>
    <property type="project" value="InterPro"/>
</dbReference>
<dbReference type="Gene3D" id="3.20.20.370">
    <property type="entry name" value="Glycoside hydrolase/deacetylase"/>
    <property type="match status" value="1"/>
</dbReference>
<evidence type="ECO:0000259" key="2">
    <source>
        <dbReference type="PROSITE" id="PS51677"/>
    </source>
</evidence>
<gene>
    <name evidence="3" type="ORF">IAB67_09300</name>
</gene>
<feature type="region of interest" description="Disordered" evidence="1">
    <location>
        <begin position="60"/>
        <end position="101"/>
    </location>
</feature>
<name>A0A9D1LMA1_9CLOT</name>
<dbReference type="InterPro" id="IPR011330">
    <property type="entry name" value="Glyco_hydro/deAcase_b/a-brl"/>
</dbReference>
<sequence length="318" mass="34963">MKHLNRNVARRRQAFLAVLLLAVVLPTVSCAVLAVRQHRLQRQLLDARAEVERLSLALQDVQTEQTNSSSESSTPEHEPPAQPPTSASGDAAPAYQSLHPDVYSDTPVGEQTVYEKVCYLTFDDGPSEQTPAILDVLDQYGVKATFFVVGSGVQKHPEIVKDAVARGHVIGIHTDSHVYKEIYASVDSYLDDFSSAWQRVYDLTGQKPAVFRFPGGSINQYNKGIYQPLIAEMLRRGFAYYDWNASAEDAVGKPTAESVVQNALSTNAKMPIVLMHDGTYTTATAEGLPQIIEGFQSRGYTFGVLTPDVYSVAFGYKD</sequence>
<accession>A0A9D1LMA1</accession>
<comment type="caution">
    <text evidence="3">The sequence shown here is derived from an EMBL/GenBank/DDBJ whole genome shotgun (WGS) entry which is preliminary data.</text>
</comment>
<dbReference type="GO" id="GO:0016810">
    <property type="term" value="F:hydrolase activity, acting on carbon-nitrogen (but not peptide) bonds"/>
    <property type="evidence" value="ECO:0007669"/>
    <property type="project" value="InterPro"/>
</dbReference>
<evidence type="ECO:0000313" key="4">
    <source>
        <dbReference type="Proteomes" id="UP000824073"/>
    </source>
</evidence>
<organism evidence="3 4">
    <name type="scientific">Candidatus Ventrousia excrementavium</name>
    <dbReference type="NCBI Taxonomy" id="2840961"/>
    <lineage>
        <taxon>Bacteria</taxon>
        <taxon>Bacillati</taxon>
        <taxon>Bacillota</taxon>
        <taxon>Clostridia</taxon>
        <taxon>Eubacteriales</taxon>
        <taxon>Clostridiaceae</taxon>
        <taxon>Clostridiaceae incertae sedis</taxon>
        <taxon>Candidatus Ventrousia</taxon>
    </lineage>
</organism>
<dbReference type="Pfam" id="PF01522">
    <property type="entry name" value="Polysacc_deac_1"/>
    <property type="match status" value="1"/>
</dbReference>
<protein>
    <submittedName>
        <fullName evidence="3">Polysaccharide deacetylase</fullName>
    </submittedName>
</protein>
<dbReference type="SUPFAM" id="SSF88713">
    <property type="entry name" value="Glycoside hydrolase/deacetylase"/>
    <property type="match status" value="1"/>
</dbReference>
<dbReference type="EMBL" id="DVMR01000068">
    <property type="protein sequence ID" value="HIU44478.1"/>
    <property type="molecule type" value="Genomic_DNA"/>
</dbReference>
<dbReference type="InterPro" id="IPR002509">
    <property type="entry name" value="NODB_dom"/>
</dbReference>
<dbReference type="AlphaFoldDB" id="A0A9D1LMA1"/>
<dbReference type="PANTHER" id="PTHR10587">
    <property type="entry name" value="GLYCOSYL TRANSFERASE-RELATED"/>
    <property type="match status" value="1"/>
</dbReference>
<reference evidence="3" key="2">
    <citation type="journal article" date="2021" name="PeerJ">
        <title>Extensive microbial diversity within the chicken gut microbiome revealed by metagenomics and culture.</title>
        <authorList>
            <person name="Gilroy R."/>
            <person name="Ravi A."/>
            <person name="Getino M."/>
            <person name="Pursley I."/>
            <person name="Horton D.L."/>
            <person name="Alikhan N.F."/>
            <person name="Baker D."/>
            <person name="Gharbi K."/>
            <person name="Hall N."/>
            <person name="Watson M."/>
            <person name="Adriaenssens E.M."/>
            <person name="Foster-Nyarko E."/>
            <person name="Jarju S."/>
            <person name="Secka A."/>
            <person name="Antonio M."/>
            <person name="Oren A."/>
            <person name="Chaudhuri R.R."/>
            <person name="La Ragione R."/>
            <person name="Hildebrand F."/>
            <person name="Pallen M.J."/>
        </authorList>
    </citation>
    <scope>NUCLEOTIDE SEQUENCE</scope>
    <source>
        <strain evidence="3">CHK191-8634</strain>
    </source>
</reference>
<proteinExistence type="predicted"/>
<feature type="compositionally biased region" description="Low complexity" evidence="1">
    <location>
        <begin position="63"/>
        <end position="73"/>
    </location>
</feature>
<feature type="domain" description="NodB homology" evidence="2">
    <location>
        <begin position="116"/>
        <end position="303"/>
    </location>
</feature>
<dbReference type="PROSITE" id="PS51677">
    <property type="entry name" value="NODB"/>
    <property type="match status" value="1"/>
</dbReference>
<dbReference type="CDD" id="cd10944">
    <property type="entry name" value="CE4_SmPgdA_like"/>
    <property type="match status" value="1"/>
</dbReference>
<dbReference type="PANTHER" id="PTHR10587:SF125">
    <property type="entry name" value="POLYSACCHARIDE DEACETYLASE YHEN-RELATED"/>
    <property type="match status" value="1"/>
</dbReference>
<evidence type="ECO:0000256" key="1">
    <source>
        <dbReference type="SAM" id="MobiDB-lite"/>
    </source>
</evidence>